<dbReference type="InterPro" id="IPR042635">
    <property type="entry name" value="MEGF10/SREC1/2-like"/>
</dbReference>
<evidence type="ECO:0000256" key="1">
    <source>
        <dbReference type="ARBA" id="ARBA00022536"/>
    </source>
</evidence>
<organism evidence="2">
    <name type="scientific">Magallana gigas</name>
    <name type="common">Pacific oyster</name>
    <name type="synonym">Crassostrea gigas</name>
    <dbReference type="NCBI Taxonomy" id="29159"/>
    <lineage>
        <taxon>Eukaryota</taxon>
        <taxon>Metazoa</taxon>
        <taxon>Spiralia</taxon>
        <taxon>Lophotrochozoa</taxon>
        <taxon>Mollusca</taxon>
        <taxon>Bivalvia</taxon>
        <taxon>Autobranchia</taxon>
        <taxon>Pteriomorphia</taxon>
        <taxon>Ostreida</taxon>
        <taxon>Ostreoidea</taxon>
        <taxon>Ostreidae</taxon>
        <taxon>Magallana</taxon>
    </lineage>
</organism>
<reference evidence="2" key="1">
    <citation type="journal article" date="2012" name="Nature">
        <title>The oyster genome reveals stress adaptation and complexity of shell formation.</title>
        <authorList>
            <person name="Zhang G."/>
            <person name="Fang X."/>
            <person name="Guo X."/>
            <person name="Li L."/>
            <person name="Luo R."/>
            <person name="Xu F."/>
            <person name="Yang P."/>
            <person name="Zhang L."/>
            <person name="Wang X."/>
            <person name="Qi H."/>
            <person name="Xiong Z."/>
            <person name="Que H."/>
            <person name="Xie Y."/>
            <person name="Holland P.W."/>
            <person name="Paps J."/>
            <person name="Zhu Y."/>
            <person name="Wu F."/>
            <person name="Chen Y."/>
            <person name="Wang J."/>
            <person name="Peng C."/>
            <person name="Meng J."/>
            <person name="Yang L."/>
            <person name="Liu J."/>
            <person name="Wen B."/>
            <person name="Zhang N."/>
            <person name="Huang Z."/>
            <person name="Zhu Q."/>
            <person name="Feng Y."/>
            <person name="Mount A."/>
            <person name="Hedgecock D."/>
            <person name="Xu Z."/>
            <person name="Liu Y."/>
            <person name="Domazet-Loso T."/>
            <person name="Du Y."/>
            <person name="Sun X."/>
            <person name="Zhang S."/>
            <person name="Liu B."/>
            <person name="Cheng P."/>
            <person name="Jiang X."/>
            <person name="Li J."/>
            <person name="Fan D."/>
            <person name="Wang W."/>
            <person name="Fu W."/>
            <person name="Wang T."/>
            <person name="Wang B."/>
            <person name="Zhang J."/>
            <person name="Peng Z."/>
            <person name="Li Y."/>
            <person name="Li N."/>
            <person name="Wang J."/>
            <person name="Chen M."/>
            <person name="He Y."/>
            <person name="Tan F."/>
            <person name="Song X."/>
            <person name="Zheng Q."/>
            <person name="Huang R."/>
            <person name="Yang H."/>
            <person name="Du X."/>
            <person name="Chen L."/>
            <person name="Yang M."/>
            <person name="Gaffney P.M."/>
            <person name="Wang S."/>
            <person name="Luo L."/>
            <person name="She Z."/>
            <person name="Ming Y."/>
            <person name="Huang W."/>
            <person name="Zhang S."/>
            <person name="Huang B."/>
            <person name="Zhang Y."/>
            <person name="Qu T."/>
            <person name="Ni P."/>
            <person name="Miao G."/>
            <person name="Wang J."/>
            <person name="Wang Q."/>
            <person name="Steinberg C.E."/>
            <person name="Wang H."/>
            <person name="Li N."/>
            <person name="Qian L."/>
            <person name="Zhang G."/>
            <person name="Li Y."/>
            <person name="Yang H."/>
            <person name="Liu X."/>
            <person name="Wang J."/>
            <person name="Yin Y."/>
            <person name="Wang J."/>
        </authorList>
    </citation>
    <scope>NUCLEOTIDE SEQUENCE [LARGE SCALE GENOMIC DNA]</scope>
    <source>
        <strain evidence="2">05x7-T-G4-1.051#20</strain>
    </source>
</reference>
<dbReference type="GO" id="GO:0005044">
    <property type="term" value="F:scavenger receptor activity"/>
    <property type="evidence" value="ECO:0007669"/>
    <property type="project" value="InterPro"/>
</dbReference>
<protein>
    <submittedName>
        <fullName evidence="2">Uncharacterized protein</fullName>
    </submittedName>
</protein>
<dbReference type="HOGENOM" id="CLU_900943_0_0_1"/>
<dbReference type="Gene3D" id="2.170.300.10">
    <property type="entry name" value="Tie2 ligand-binding domain superfamily"/>
    <property type="match status" value="1"/>
</dbReference>
<sequence>MLFGDFYQLKPVANLKYQDPCDMVIAAENFKDHIPHYFALTGFYRQKEDYQIQSTINMKYRNVTKELMVKDVVIDGEKHPPSSSIYRELNFKAIITTQDTIGNHKTCVSGYYGINCSSECSFPLYGMNCMSNCNCSENDCDRVYGCLKSNEEYQSQSTTHMNFRTVPKEHITLDSNSSDNDGQYCCDGYRRVQDKCIACEIGLYGKDCGTKCRYPTFGQDCQSLCNCTATNCDHVKGCEQYIRDYQIHSTQHMIYNTVTEERIGDSHVFLRQSVIKSRSTRRSAVSVNFRQAERLSCLSEINGDSRASG</sequence>
<dbReference type="AlphaFoldDB" id="K1QNH4"/>
<evidence type="ECO:0000313" key="2">
    <source>
        <dbReference type="EMBL" id="EKC38437.1"/>
    </source>
</evidence>
<dbReference type="InParanoid" id="K1QNH4"/>
<proteinExistence type="predicted"/>
<keyword evidence="1" id="KW-0245">EGF-like domain</keyword>
<name>K1QNH4_MAGGI</name>
<accession>K1QNH4</accession>
<gene>
    <name evidence="2" type="ORF">CGI_10028049</name>
</gene>
<dbReference type="PANTHER" id="PTHR24043">
    <property type="entry name" value="SCAVENGER RECEPTOR CLASS F"/>
    <property type="match status" value="1"/>
</dbReference>
<dbReference type="EMBL" id="JH819182">
    <property type="protein sequence ID" value="EKC38437.1"/>
    <property type="molecule type" value="Genomic_DNA"/>
</dbReference>